<name>A0ABN8NRD3_9CNID</name>
<dbReference type="Pfam" id="PF01762">
    <property type="entry name" value="Galactosyl_T"/>
    <property type="match status" value="1"/>
</dbReference>
<evidence type="ECO:0000256" key="4">
    <source>
        <dbReference type="ARBA" id="ARBA00022679"/>
    </source>
</evidence>
<accession>A0ABN8NRD3</accession>
<evidence type="ECO:0000256" key="10">
    <source>
        <dbReference type="RuleBase" id="RU363063"/>
    </source>
</evidence>
<dbReference type="PANTHER" id="PTHR11214">
    <property type="entry name" value="BETA-1,3-N-ACETYLGLUCOSAMINYLTRANSFERASE"/>
    <property type="match status" value="1"/>
</dbReference>
<evidence type="ECO:0000313" key="11">
    <source>
        <dbReference type="EMBL" id="CAH3119301.1"/>
    </source>
</evidence>
<comment type="caution">
    <text evidence="11">The sequence shown here is derived from an EMBL/GenBank/DDBJ whole genome shotgun (WGS) entry which is preliminary data.</text>
</comment>
<keyword evidence="4" id="KW-0808">Transferase</keyword>
<comment type="subcellular location">
    <subcellularLocation>
        <location evidence="1 10">Golgi apparatus membrane</location>
        <topology evidence="1 10">Single-pass type II membrane protein</topology>
    </subcellularLocation>
</comment>
<keyword evidence="8 10" id="KW-0333">Golgi apparatus</keyword>
<keyword evidence="12" id="KW-1185">Reference proteome</keyword>
<reference evidence="11 12" key="1">
    <citation type="submission" date="2022-05" db="EMBL/GenBank/DDBJ databases">
        <authorList>
            <consortium name="Genoscope - CEA"/>
            <person name="William W."/>
        </authorList>
    </citation>
    <scope>NUCLEOTIDE SEQUENCE [LARGE SCALE GENOMIC DNA]</scope>
</reference>
<protein>
    <recommendedName>
        <fullName evidence="10">Hexosyltransferase</fullName>
        <ecNumber evidence="10">2.4.1.-</ecNumber>
    </recommendedName>
</protein>
<evidence type="ECO:0000313" key="12">
    <source>
        <dbReference type="Proteomes" id="UP001159405"/>
    </source>
</evidence>
<proteinExistence type="inferred from homology"/>
<keyword evidence="6" id="KW-0735">Signal-anchor</keyword>
<dbReference type="InterPro" id="IPR002659">
    <property type="entry name" value="Glyco_trans_31"/>
</dbReference>
<organism evidence="11 12">
    <name type="scientific">Porites lobata</name>
    <dbReference type="NCBI Taxonomy" id="104759"/>
    <lineage>
        <taxon>Eukaryota</taxon>
        <taxon>Metazoa</taxon>
        <taxon>Cnidaria</taxon>
        <taxon>Anthozoa</taxon>
        <taxon>Hexacorallia</taxon>
        <taxon>Scleractinia</taxon>
        <taxon>Fungiina</taxon>
        <taxon>Poritidae</taxon>
        <taxon>Porites</taxon>
    </lineage>
</organism>
<keyword evidence="3 10" id="KW-0328">Glycosyltransferase</keyword>
<evidence type="ECO:0000256" key="3">
    <source>
        <dbReference type="ARBA" id="ARBA00022676"/>
    </source>
</evidence>
<evidence type="ECO:0000256" key="5">
    <source>
        <dbReference type="ARBA" id="ARBA00022692"/>
    </source>
</evidence>
<dbReference type="Proteomes" id="UP001159405">
    <property type="component" value="Unassembled WGS sequence"/>
</dbReference>
<gene>
    <name evidence="11" type="ORF">PLOB_00027285</name>
</gene>
<dbReference type="EMBL" id="CALNXK010000033">
    <property type="protein sequence ID" value="CAH3119301.1"/>
    <property type="molecule type" value="Genomic_DNA"/>
</dbReference>
<keyword evidence="7" id="KW-1133">Transmembrane helix</keyword>
<keyword evidence="5" id="KW-0812">Transmembrane</keyword>
<dbReference type="PANTHER" id="PTHR11214:SF3">
    <property type="entry name" value="BETA-1,3-GALACTOSYLTRANSFERASE 6"/>
    <property type="match status" value="1"/>
</dbReference>
<evidence type="ECO:0000256" key="2">
    <source>
        <dbReference type="ARBA" id="ARBA00008661"/>
    </source>
</evidence>
<dbReference type="EC" id="2.4.1.-" evidence="10"/>
<evidence type="ECO:0000256" key="9">
    <source>
        <dbReference type="ARBA" id="ARBA00023136"/>
    </source>
</evidence>
<keyword evidence="9" id="KW-0472">Membrane</keyword>
<dbReference type="Gene3D" id="3.90.550.50">
    <property type="match status" value="1"/>
</dbReference>
<evidence type="ECO:0000256" key="6">
    <source>
        <dbReference type="ARBA" id="ARBA00022968"/>
    </source>
</evidence>
<sequence>MTSRWVLFTLLLCLAVFEGLLITMLSHWPSVLDTSKTRIQEALYVSSPVASSAYLFQPRQPRKLLLVVAVLSHAARKARRDAIRETWFSDCRQRTDDVFCAFFTDQAGLDNETSSSVRKESQENNDLVFLEVEDNLAFAERLLQAIAWSFQRLKFDFFLRIDDDHFLCLDRLLYELNYRPKQALYWGFVHCRPKIVRVDEAWLMLTRDLIEEILEKRNSTLLCSPYGDQAVAIWMGNSSKNVTYFMDNHRIVHKSAGKDQKFFTKDVCMKYLSLHGTYPKAMRQLWLVASVFRQRTPEAIAYTVNKIEPFDKLCPHSPRFDYRGFIPEYQFKPKPCYENPKWALSKERHVGREETGERYSSYRR</sequence>
<evidence type="ECO:0000256" key="7">
    <source>
        <dbReference type="ARBA" id="ARBA00022989"/>
    </source>
</evidence>
<comment type="similarity">
    <text evidence="2 10">Belongs to the glycosyltransferase 31 family.</text>
</comment>
<evidence type="ECO:0000256" key="1">
    <source>
        <dbReference type="ARBA" id="ARBA00004323"/>
    </source>
</evidence>
<evidence type="ECO:0000256" key="8">
    <source>
        <dbReference type="ARBA" id="ARBA00023034"/>
    </source>
</evidence>